<dbReference type="SMART" id="SM00345">
    <property type="entry name" value="HTH_GNTR"/>
    <property type="match status" value="2"/>
</dbReference>
<evidence type="ECO:0000313" key="6">
    <source>
        <dbReference type="Proteomes" id="UP000639859"/>
    </source>
</evidence>
<dbReference type="EMBL" id="JADWOX010000026">
    <property type="protein sequence ID" value="MBI1686758.1"/>
    <property type="molecule type" value="Genomic_DNA"/>
</dbReference>
<dbReference type="SUPFAM" id="SSF46785">
    <property type="entry name" value="Winged helix' DNA-binding domain"/>
    <property type="match status" value="2"/>
</dbReference>
<proteinExistence type="predicted"/>
<dbReference type="Gene3D" id="1.10.10.10">
    <property type="entry name" value="Winged helix-like DNA-binding domain superfamily/Winged helix DNA-binding domain"/>
    <property type="match status" value="2"/>
</dbReference>
<evidence type="ECO:0000256" key="1">
    <source>
        <dbReference type="ARBA" id="ARBA00023015"/>
    </source>
</evidence>
<dbReference type="RefSeq" id="WP_198578641.1">
    <property type="nucleotide sequence ID" value="NZ_JADWOX010000026.1"/>
</dbReference>
<keyword evidence="6" id="KW-1185">Reference proteome</keyword>
<dbReference type="InterPro" id="IPR030489">
    <property type="entry name" value="TR_Rrf2-type_CS"/>
</dbReference>
<feature type="domain" description="HTH gntR-type" evidence="4">
    <location>
        <begin position="230"/>
        <end position="298"/>
    </location>
</feature>
<dbReference type="PROSITE" id="PS01332">
    <property type="entry name" value="HTH_RRF2_1"/>
    <property type="match status" value="1"/>
</dbReference>
<dbReference type="InterPro" id="IPR036390">
    <property type="entry name" value="WH_DNA-bd_sf"/>
</dbReference>
<evidence type="ECO:0000256" key="3">
    <source>
        <dbReference type="ARBA" id="ARBA00023163"/>
    </source>
</evidence>
<dbReference type="InterPro" id="IPR000524">
    <property type="entry name" value="Tscrpt_reg_HTH_GntR"/>
</dbReference>
<dbReference type="InterPro" id="IPR036388">
    <property type="entry name" value="WH-like_DNA-bd_sf"/>
</dbReference>
<evidence type="ECO:0000313" key="5">
    <source>
        <dbReference type="EMBL" id="MBI1686758.1"/>
    </source>
</evidence>
<dbReference type="PROSITE" id="PS50949">
    <property type="entry name" value="HTH_GNTR"/>
    <property type="match status" value="1"/>
</dbReference>
<dbReference type="PANTHER" id="PTHR43537">
    <property type="entry name" value="TRANSCRIPTIONAL REGULATOR, GNTR FAMILY"/>
    <property type="match status" value="1"/>
</dbReference>
<evidence type="ECO:0000259" key="4">
    <source>
        <dbReference type="PROSITE" id="PS50949"/>
    </source>
</evidence>
<keyword evidence="2" id="KW-0238">DNA-binding</keyword>
<reference evidence="5 6" key="1">
    <citation type="submission" date="2020-11" db="EMBL/GenBank/DDBJ databases">
        <title>genome sequence of strain KACC 18849.</title>
        <authorList>
            <person name="Gao J."/>
            <person name="Zhang X."/>
        </authorList>
    </citation>
    <scope>NUCLEOTIDE SEQUENCE [LARGE SCALE GENOMIC DNA]</scope>
    <source>
        <strain evidence="5 6">KACC 18849</strain>
    </source>
</reference>
<sequence length="452" mass="47439">MATGVPILAFDLAPASFRATPEILAQYGALTGAEDARLAPRVAMAIEDALDRAGWPVGRVCGPETALADNFDVSVRVLRQALRILEARGACRLRRGPSGGLIVLAPDQAAIAAAMANHLLWTGVRDAEVWEARALIEPLALAAAAQASDRGQAAAAPPFLGLALACLERFGGGLSSAPKDLSRALDAAMRAGDADRAFDLARESVRIRRGSGLAVVSESAPSFPGATVGQNLAARVAARIGAEIRPDACRDGEPLGTVWTLSERYGVSPGVMVEAVRLLEDAGVAKSVKGRGGGVRLRQPDPASIITTVHGYLAAHAAMPEAEVCFHLNAWATEQAARTRSNAQMDDLGRLWGLVEAAPEPVRAQAWFALQRRLYEIADNGPLHLLAVCFAGFTVRAQASAPASDPALAGKIREAGWAIVRGVAERDAVLASAGHERARAIFIPGPRRLMRA</sequence>
<protein>
    <submittedName>
        <fullName evidence="5">GntR family transcriptional regulator</fullName>
    </submittedName>
</protein>
<comment type="caution">
    <text evidence="5">The sequence shown here is derived from an EMBL/GenBank/DDBJ whole genome shotgun (WGS) entry which is preliminary data.</text>
</comment>
<dbReference type="Proteomes" id="UP000639859">
    <property type="component" value="Unassembled WGS sequence"/>
</dbReference>
<evidence type="ECO:0000256" key="2">
    <source>
        <dbReference type="ARBA" id="ARBA00023125"/>
    </source>
</evidence>
<keyword evidence="1" id="KW-0805">Transcription regulation</keyword>
<gene>
    <name evidence="5" type="ORF">I4Q42_24080</name>
</gene>
<name>A0ABS0T789_9CAUL</name>
<accession>A0ABS0T789</accession>
<dbReference type="PANTHER" id="PTHR43537:SF51">
    <property type="entry name" value="HTH-TYPE TRANSCRIPTIONAL REGULATOR LGOR-RELATED"/>
    <property type="match status" value="1"/>
</dbReference>
<keyword evidence="3" id="KW-0804">Transcription</keyword>
<organism evidence="5 6">
    <name type="scientific">Caulobacter hibisci</name>
    <dbReference type="NCBI Taxonomy" id="2035993"/>
    <lineage>
        <taxon>Bacteria</taxon>
        <taxon>Pseudomonadati</taxon>
        <taxon>Pseudomonadota</taxon>
        <taxon>Alphaproteobacteria</taxon>
        <taxon>Caulobacterales</taxon>
        <taxon>Caulobacteraceae</taxon>
        <taxon>Caulobacter</taxon>
    </lineage>
</organism>